<feature type="signal peptide" evidence="1">
    <location>
        <begin position="1"/>
        <end position="19"/>
    </location>
</feature>
<organism evidence="2 3">
    <name type="scientific">Zunongwangia profunda</name>
    <dbReference type="NCBI Taxonomy" id="398743"/>
    <lineage>
        <taxon>Bacteria</taxon>
        <taxon>Pseudomonadati</taxon>
        <taxon>Bacteroidota</taxon>
        <taxon>Flavobacteriia</taxon>
        <taxon>Flavobacteriales</taxon>
        <taxon>Flavobacteriaceae</taxon>
        <taxon>Zunongwangia</taxon>
    </lineage>
</organism>
<evidence type="ECO:0008006" key="4">
    <source>
        <dbReference type="Google" id="ProtNLM"/>
    </source>
</evidence>
<feature type="chain" id="PRO_5017597196" description="Outer membrane protein" evidence="1">
    <location>
        <begin position="20"/>
        <end position="413"/>
    </location>
</feature>
<evidence type="ECO:0000313" key="2">
    <source>
        <dbReference type="EMBL" id="HCV82364.1"/>
    </source>
</evidence>
<proteinExistence type="predicted"/>
<name>A0A3D5J329_9FLAO</name>
<protein>
    <recommendedName>
        <fullName evidence="4">Outer membrane protein</fullName>
    </recommendedName>
</protein>
<dbReference type="AlphaFoldDB" id="A0A3D5J329"/>
<accession>A0A3D5J329</accession>
<dbReference type="EMBL" id="DPMF01000346">
    <property type="protein sequence ID" value="HCV82364.1"/>
    <property type="molecule type" value="Genomic_DNA"/>
</dbReference>
<evidence type="ECO:0000256" key="1">
    <source>
        <dbReference type="SAM" id="SignalP"/>
    </source>
</evidence>
<dbReference type="Proteomes" id="UP000264330">
    <property type="component" value="Unassembled WGS sequence"/>
</dbReference>
<dbReference type="RefSeq" id="WP_272956799.1">
    <property type="nucleotide sequence ID" value="NZ_CAJXAW010000021.1"/>
</dbReference>
<evidence type="ECO:0000313" key="3">
    <source>
        <dbReference type="Proteomes" id="UP000264330"/>
    </source>
</evidence>
<dbReference type="Gene3D" id="2.40.160.60">
    <property type="entry name" value="Outer membrane protein transport protein (OMPP1/FadL/TodX)"/>
    <property type="match status" value="1"/>
</dbReference>
<sequence>MIKRFIVIVALFSAFWAKAQENTSSPYSYYGVGITNFKGTVENRSMGGLSTFSDSIHMNLTNPAGYGKLARTTYAVGASVESTKQETQGAEDRTKNVSLDYLGLGVPVGRFGFGVGLIPYSSVGYRIYDIEENGASRLRGRGGMNKVFLSAAYAISRDLSVGVNADYNFGNIQHRRTVVREGIQYGTRDIDRSDISGFNFNFGLDYQTKLKNGLKLHASAVYTPEADITSESYREIGNVLFTANGENIFNVKTFDMESQDITLPSKATFGLGIGRPNKWFLGGEYSAFGSIPEISVFNTPVNDVEYNDGNAYRLGGYIVPEYSSLTSYFKRVVYRFGGRFEETGLQLNGESIDEFGISFGLGLPIGGDFSNLNLGLEYGQRGTTNSGLIQENFFKLSIGLSLNDQWFVKRKFN</sequence>
<comment type="caution">
    <text evidence="2">The sequence shown here is derived from an EMBL/GenBank/DDBJ whole genome shotgun (WGS) entry which is preliminary data.</text>
</comment>
<gene>
    <name evidence="2" type="ORF">DGQ38_15075</name>
</gene>
<keyword evidence="1" id="KW-0732">Signal</keyword>
<reference evidence="2 3" key="1">
    <citation type="journal article" date="2018" name="Nat. Biotechnol.">
        <title>A standardized bacterial taxonomy based on genome phylogeny substantially revises the tree of life.</title>
        <authorList>
            <person name="Parks D.H."/>
            <person name="Chuvochina M."/>
            <person name="Waite D.W."/>
            <person name="Rinke C."/>
            <person name="Skarshewski A."/>
            <person name="Chaumeil P.A."/>
            <person name="Hugenholtz P."/>
        </authorList>
    </citation>
    <scope>NUCLEOTIDE SEQUENCE [LARGE SCALE GENOMIC DNA]</scope>
    <source>
        <strain evidence="2">UBA9359</strain>
    </source>
</reference>